<keyword evidence="4 5" id="KW-0472">Membrane</keyword>
<proteinExistence type="predicted"/>
<evidence type="ECO:0000313" key="8">
    <source>
        <dbReference type="Proteomes" id="UP000628736"/>
    </source>
</evidence>
<dbReference type="Pfam" id="PF01957">
    <property type="entry name" value="NfeD"/>
    <property type="match status" value="1"/>
</dbReference>
<organism evidence="7 8">
    <name type="scientific">Flintibacter hominis</name>
    <dbReference type="NCBI Taxonomy" id="2763048"/>
    <lineage>
        <taxon>Bacteria</taxon>
        <taxon>Bacillati</taxon>
        <taxon>Bacillota</taxon>
        <taxon>Clostridia</taxon>
        <taxon>Eubacteriales</taxon>
        <taxon>Flintibacter</taxon>
    </lineage>
</organism>
<dbReference type="InterPro" id="IPR052165">
    <property type="entry name" value="Membrane_assoc_protease"/>
</dbReference>
<dbReference type="GO" id="GO:0005886">
    <property type="term" value="C:plasma membrane"/>
    <property type="evidence" value="ECO:0007669"/>
    <property type="project" value="TreeGrafter"/>
</dbReference>
<evidence type="ECO:0000313" key="7">
    <source>
        <dbReference type="EMBL" id="MBC5721995.1"/>
    </source>
</evidence>
<reference evidence="7" key="1">
    <citation type="submission" date="2020-08" db="EMBL/GenBank/DDBJ databases">
        <title>Genome public.</title>
        <authorList>
            <person name="Liu C."/>
            <person name="Sun Q."/>
        </authorList>
    </citation>
    <scope>NUCLEOTIDE SEQUENCE</scope>
    <source>
        <strain evidence="7">NSJ-23</strain>
    </source>
</reference>
<evidence type="ECO:0000256" key="2">
    <source>
        <dbReference type="ARBA" id="ARBA00022692"/>
    </source>
</evidence>
<dbReference type="RefSeq" id="WP_147573323.1">
    <property type="nucleotide sequence ID" value="NZ_JACOPO010000002.1"/>
</dbReference>
<feature type="domain" description="NfeD-like C-terminal" evidence="6">
    <location>
        <begin position="81"/>
        <end position="140"/>
    </location>
</feature>
<feature type="transmembrane region" description="Helical" evidence="5">
    <location>
        <begin position="37"/>
        <end position="64"/>
    </location>
</feature>
<keyword evidence="3 5" id="KW-1133">Transmembrane helix</keyword>
<protein>
    <submittedName>
        <fullName evidence="7">NfeD family protein</fullName>
    </submittedName>
</protein>
<comment type="subcellular location">
    <subcellularLocation>
        <location evidence="1">Membrane</location>
        <topology evidence="1">Multi-pass membrane protein</topology>
    </subcellularLocation>
</comment>
<comment type="caution">
    <text evidence="7">The sequence shown here is derived from an EMBL/GenBank/DDBJ whole genome shotgun (WGS) entry which is preliminary data.</text>
</comment>
<gene>
    <name evidence="7" type="ORF">H8S11_04090</name>
</gene>
<dbReference type="PANTHER" id="PTHR33507:SF3">
    <property type="entry name" value="INNER MEMBRANE PROTEIN YBBJ"/>
    <property type="match status" value="1"/>
</dbReference>
<dbReference type="PANTHER" id="PTHR33507">
    <property type="entry name" value="INNER MEMBRANE PROTEIN YBBJ"/>
    <property type="match status" value="1"/>
</dbReference>
<dbReference type="Proteomes" id="UP000628736">
    <property type="component" value="Unassembled WGS sequence"/>
</dbReference>
<dbReference type="InterPro" id="IPR012340">
    <property type="entry name" value="NA-bd_OB-fold"/>
</dbReference>
<evidence type="ECO:0000256" key="1">
    <source>
        <dbReference type="ARBA" id="ARBA00004141"/>
    </source>
</evidence>
<dbReference type="SUPFAM" id="SSF141322">
    <property type="entry name" value="NfeD domain-like"/>
    <property type="match status" value="1"/>
</dbReference>
<dbReference type="EMBL" id="JACOPO010000002">
    <property type="protein sequence ID" value="MBC5721995.1"/>
    <property type="molecule type" value="Genomic_DNA"/>
</dbReference>
<dbReference type="InterPro" id="IPR002810">
    <property type="entry name" value="NfeD-like_C"/>
</dbReference>
<evidence type="ECO:0000256" key="4">
    <source>
        <dbReference type="ARBA" id="ARBA00023136"/>
    </source>
</evidence>
<keyword evidence="2 5" id="KW-0812">Transmembrane</keyword>
<dbReference type="AlphaFoldDB" id="A0A8J6J7N1"/>
<name>A0A8J6J7N1_9FIRM</name>
<evidence type="ECO:0000259" key="6">
    <source>
        <dbReference type="Pfam" id="PF01957"/>
    </source>
</evidence>
<sequence>MSPSTIWLIVMVVLVLGELATVGLTFIWFAVGALGGAITAWMGGAIWVQVIVFLALSGLALALVRPLAARYLDTKNVATNADRVIGKTAIVIQDIDNIEGKGQVNISGQIWSARSQQAVVIPAGTEVKVLRIEGVKVFVETL</sequence>
<dbReference type="Gene3D" id="2.40.50.140">
    <property type="entry name" value="Nucleic acid-binding proteins"/>
    <property type="match status" value="1"/>
</dbReference>
<evidence type="ECO:0000256" key="3">
    <source>
        <dbReference type="ARBA" id="ARBA00022989"/>
    </source>
</evidence>
<evidence type="ECO:0000256" key="5">
    <source>
        <dbReference type="SAM" id="Phobius"/>
    </source>
</evidence>
<keyword evidence="8" id="KW-1185">Reference proteome</keyword>
<accession>A0A8J6J7N1</accession>
<feature type="transmembrane region" description="Helical" evidence="5">
    <location>
        <begin position="7"/>
        <end position="31"/>
    </location>
</feature>